<reference evidence="3" key="1">
    <citation type="submission" date="2017-09" db="EMBL/GenBank/DDBJ databases">
        <title>Depth-based differentiation of microbial function through sediment-hosted aquifers and enrichment of novel symbionts in the deep terrestrial subsurface.</title>
        <authorList>
            <person name="Probst A.J."/>
            <person name="Ladd B."/>
            <person name="Jarett J.K."/>
            <person name="Geller-Mcgrath D.E."/>
            <person name="Sieber C.M.K."/>
            <person name="Emerson J.B."/>
            <person name="Anantharaman K."/>
            <person name="Thomas B.C."/>
            <person name="Malmstrom R."/>
            <person name="Stieglmeier M."/>
            <person name="Klingl A."/>
            <person name="Woyke T."/>
            <person name="Ryan C.M."/>
            <person name="Banfield J.F."/>
        </authorList>
    </citation>
    <scope>NUCLEOTIDE SEQUENCE [LARGE SCALE GENOMIC DNA]</scope>
</reference>
<dbReference type="EMBL" id="PFED01000139">
    <property type="protein sequence ID" value="PJE62715.1"/>
    <property type="molecule type" value="Genomic_DNA"/>
</dbReference>
<name>A0A2M8KS25_9BACT</name>
<dbReference type="GO" id="GO:0006313">
    <property type="term" value="P:DNA transposition"/>
    <property type="evidence" value="ECO:0007669"/>
    <property type="project" value="InterPro"/>
</dbReference>
<protein>
    <recommendedName>
        <fullName evidence="1">Transposase IS200-like domain-containing protein</fullName>
    </recommendedName>
</protein>
<feature type="domain" description="Transposase IS200-like" evidence="1">
    <location>
        <begin position="11"/>
        <end position="149"/>
    </location>
</feature>
<evidence type="ECO:0000313" key="3">
    <source>
        <dbReference type="Proteomes" id="UP000229554"/>
    </source>
</evidence>
<dbReference type="Pfam" id="PF01797">
    <property type="entry name" value="Y1_Tnp"/>
    <property type="match status" value="1"/>
</dbReference>
<gene>
    <name evidence="2" type="ORF">COU88_03505</name>
</gene>
<dbReference type="Proteomes" id="UP000229554">
    <property type="component" value="Unassembled WGS sequence"/>
</dbReference>
<dbReference type="SMART" id="SM01321">
    <property type="entry name" value="Y1_Tnp"/>
    <property type="match status" value="1"/>
</dbReference>
<dbReference type="PANTHER" id="PTHR34322:SF2">
    <property type="entry name" value="TRANSPOSASE IS200-LIKE DOMAIN-CONTAINING PROTEIN"/>
    <property type="match status" value="1"/>
</dbReference>
<sequence length="232" mass="28040">MPAKNSIKMYVKNGYYHLYNRGVNKAPIFFEESDYKMFLFLIKLYLSNPSTSKKLILENSTKHLYFPKNFYTKLSIVAFVLMPNHFHLLVHQTEARTIEGFMRALNIKYAMYCKKKYDRTGHLFQGSYKGVLIEHDNYLLQVSRYIHRNPDDLDYRKLVFSKTWDSYKNYPFSSYSWYVQCKKLEWFDPTPIMQFYALTQQSKPTERRSYEYFVKNYRKSSHKSLKRILLDS</sequence>
<dbReference type="PANTHER" id="PTHR34322">
    <property type="entry name" value="TRANSPOSASE, Y1_TNP DOMAIN-CONTAINING"/>
    <property type="match status" value="1"/>
</dbReference>
<dbReference type="InterPro" id="IPR002686">
    <property type="entry name" value="Transposase_17"/>
</dbReference>
<proteinExistence type="predicted"/>
<evidence type="ECO:0000259" key="1">
    <source>
        <dbReference type="SMART" id="SM01321"/>
    </source>
</evidence>
<accession>A0A2M8KS25</accession>
<dbReference type="GO" id="GO:0004803">
    <property type="term" value="F:transposase activity"/>
    <property type="evidence" value="ECO:0007669"/>
    <property type="project" value="InterPro"/>
</dbReference>
<dbReference type="Gene3D" id="3.30.70.1290">
    <property type="entry name" value="Transposase IS200-like"/>
    <property type="match status" value="1"/>
</dbReference>
<evidence type="ECO:0000313" key="2">
    <source>
        <dbReference type="EMBL" id="PJE62715.1"/>
    </source>
</evidence>
<organism evidence="2 3">
    <name type="scientific">Candidatus Roizmanbacteria bacterium CG10_big_fil_rev_8_21_14_0_10_39_6</name>
    <dbReference type="NCBI Taxonomy" id="1974853"/>
    <lineage>
        <taxon>Bacteria</taxon>
        <taxon>Candidatus Roizmaniibacteriota</taxon>
    </lineage>
</organism>
<dbReference type="InterPro" id="IPR036515">
    <property type="entry name" value="Transposase_17_sf"/>
</dbReference>
<dbReference type="GO" id="GO:0003677">
    <property type="term" value="F:DNA binding"/>
    <property type="evidence" value="ECO:0007669"/>
    <property type="project" value="InterPro"/>
</dbReference>
<dbReference type="SUPFAM" id="SSF143422">
    <property type="entry name" value="Transposase IS200-like"/>
    <property type="match status" value="1"/>
</dbReference>
<dbReference type="AlphaFoldDB" id="A0A2M8KS25"/>
<comment type="caution">
    <text evidence="2">The sequence shown here is derived from an EMBL/GenBank/DDBJ whole genome shotgun (WGS) entry which is preliminary data.</text>
</comment>